<dbReference type="EMBL" id="JAQIOY010000001">
    <property type="protein sequence ID" value="MDA7423676.1"/>
    <property type="molecule type" value="Genomic_DNA"/>
</dbReference>
<comment type="caution">
    <text evidence="1">The sequence shown here is derived from an EMBL/GenBank/DDBJ whole genome shotgun (WGS) entry which is preliminary data.</text>
</comment>
<proteinExistence type="predicted"/>
<dbReference type="RefSeq" id="WP_271431016.1">
    <property type="nucleotide sequence ID" value="NZ_JAQIOY010000001.1"/>
</dbReference>
<dbReference type="InterPro" id="IPR036641">
    <property type="entry name" value="HPT_dom_sf"/>
</dbReference>
<sequence length="126" mass="13859">MDKLSYLMPSERPRMDAGKIETLCVEMGAHAAEEMLCRAFEDLGQRLLGLQELSDRQTQDELHKALKGLAAIADQIGLCGLACVARDVMTCIEYGDLTAQAATTARLERMGERSLSALWDLQDLSV</sequence>
<name>A0ABT4XP09_9RHOB</name>
<gene>
    <name evidence="1" type="ORF">PFY00_02940</name>
</gene>
<evidence type="ECO:0000313" key="1">
    <source>
        <dbReference type="EMBL" id="MDA7423676.1"/>
    </source>
</evidence>
<protein>
    <recommendedName>
        <fullName evidence="3">HPt domain-containing protein</fullName>
    </recommendedName>
</protein>
<evidence type="ECO:0008006" key="3">
    <source>
        <dbReference type="Google" id="ProtNLM"/>
    </source>
</evidence>
<dbReference type="Proteomes" id="UP001210720">
    <property type="component" value="Unassembled WGS sequence"/>
</dbReference>
<dbReference type="SUPFAM" id="SSF47226">
    <property type="entry name" value="Histidine-containing phosphotransfer domain, HPT domain"/>
    <property type="match status" value="1"/>
</dbReference>
<organism evidence="1 2">
    <name type="scientific">Thalassococcus lentus</name>
    <dbReference type="NCBI Taxonomy" id="1210524"/>
    <lineage>
        <taxon>Bacteria</taxon>
        <taxon>Pseudomonadati</taxon>
        <taxon>Pseudomonadota</taxon>
        <taxon>Alphaproteobacteria</taxon>
        <taxon>Rhodobacterales</taxon>
        <taxon>Roseobacteraceae</taxon>
        <taxon>Thalassococcus</taxon>
    </lineage>
</organism>
<evidence type="ECO:0000313" key="2">
    <source>
        <dbReference type="Proteomes" id="UP001210720"/>
    </source>
</evidence>
<accession>A0ABT4XP09</accession>
<keyword evidence="2" id="KW-1185">Reference proteome</keyword>
<reference evidence="1 2" key="1">
    <citation type="submission" date="2023-01" db="EMBL/GenBank/DDBJ databases">
        <title>Thalassococcus onchidii sp. nov., isolated from a marine invertebrate from the South China Sea.</title>
        <authorList>
            <person name="Xu S."/>
            <person name="Liu Z."/>
            <person name="Xu Y."/>
        </authorList>
    </citation>
    <scope>NUCLEOTIDE SEQUENCE [LARGE SCALE GENOMIC DNA]</scope>
    <source>
        <strain evidence="1 2">KCTC 32084</strain>
    </source>
</reference>